<dbReference type="EMBL" id="JXJW01000054">
    <property type="protein sequence ID" value="PCS03289.1"/>
    <property type="molecule type" value="Genomic_DNA"/>
</dbReference>
<name>A0A2A5RT59_9LACT</name>
<keyword evidence="2" id="KW-1185">Reference proteome</keyword>
<accession>A0A2A5RT59</accession>
<protein>
    <submittedName>
        <fullName evidence="1">Uncharacterized protein</fullName>
    </submittedName>
</protein>
<dbReference type="InterPro" id="IPR006530">
    <property type="entry name" value="YD"/>
</dbReference>
<sequence length="53" mass="6029">MKMVKKSYGYDANKNLILYTDTKGSQTAMKYDPLAQFGEKVILQKLRGDLNEA</sequence>
<dbReference type="AlphaFoldDB" id="A0A2A5RT59"/>
<proteinExistence type="predicted"/>
<evidence type="ECO:0000313" key="1">
    <source>
        <dbReference type="EMBL" id="PCS03289.1"/>
    </source>
</evidence>
<evidence type="ECO:0000313" key="2">
    <source>
        <dbReference type="Proteomes" id="UP000218282"/>
    </source>
</evidence>
<dbReference type="NCBIfam" id="TIGR01643">
    <property type="entry name" value="YD_repeat_2x"/>
    <property type="match status" value="1"/>
</dbReference>
<comment type="caution">
    <text evidence="1">The sequence shown here is derived from an EMBL/GenBank/DDBJ whole genome shotgun (WGS) entry which is preliminary data.</text>
</comment>
<gene>
    <name evidence="1" type="ORF">RU86_GL001941</name>
</gene>
<reference evidence="1 2" key="1">
    <citation type="submission" date="2014-12" db="EMBL/GenBank/DDBJ databases">
        <title>Draft genome sequences of 10 type strains of Lactococcus.</title>
        <authorList>
            <person name="Sun Z."/>
            <person name="Zhong Z."/>
            <person name="Liu W."/>
            <person name="Zhang W."/>
            <person name="Zhang H."/>
        </authorList>
    </citation>
    <scope>NUCLEOTIDE SEQUENCE [LARGE SCALE GENOMIC DNA]</scope>
    <source>
        <strain evidence="1 2">DSM 6634</strain>
    </source>
</reference>
<dbReference type="Proteomes" id="UP000218282">
    <property type="component" value="Unassembled WGS sequence"/>
</dbReference>
<organism evidence="1 2">
    <name type="scientific">Pseudolactococcus piscium</name>
    <dbReference type="NCBI Taxonomy" id="1364"/>
    <lineage>
        <taxon>Bacteria</taxon>
        <taxon>Bacillati</taxon>
        <taxon>Bacillota</taxon>
        <taxon>Bacilli</taxon>
        <taxon>Lactobacillales</taxon>
        <taxon>Streptococcaceae</taxon>
        <taxon>Pseudolactococcus</taxon>
    </lineage>
</organism>